<name>A0AA35PE50_9SAUR</name>
<keyword evidence="2" id="KW-1185">Reference proteome</keyword>
<proteinExistence type="predicted"/>
<evidence type="ECO:0000313" key="1">
    <source>
        <dbReference type="EMBL" id="CAI5781402.1"/>
    </source>
</evidence>
<evidence type="ECO:0000313" key="2">
    <source>
        <dbReference type="Proteomes" id="UP001178461"/>
    </source>
</evidence>
<protein>
    <submittedName>
        <fullName evidence="1">Uncharacterized protein</fullName>
    </submittedName>
</protein>
<sequence length="113" mass="13126">MGRFCTTEKAVQGARKLLFPDVYCKLTEGNITVFFGMKMHPTPSERKLTSKRDPVFVIPAFCEFLTPLRRPERSLAEQPLLRHLLLYRYGLCLTLESTLCLNFHCNSWICQQL</sequence>
<organism evidence="1 2">
    <name type="scientific">Podarcis lilfordi</name>
    <name type="common">Lilford's wall lizard</name>
    <dbReference type="NCBI Taxonomy" id="74358"/>
    <lineage>
        <taxon>Eukaryota</taxon>
        <taxon>Metazoa</taxon>
        <taxon>Chordata</taxon>
        <taxon>Craniata</taxon>
        <taxon>Vertebrata</taxon>
        <taxon>Euteleostomi</taxon>
        <taxon>Lepidosauria</taxon>
        <taxon>Squamata</taxon>
        <taxon>Bifurcata</taxon>
        <taxon>Unidentata</taxon>
        <taxon>Episquamata</taxon>
        <taxon>Laterata</taxon>
        <taxon>Lacertibaenia</taxon>
        <taxon>Lacertidae</taxon>
        <taxon>Podarcis</taxon>
    </lineage>
</organism>
<reference evidence="1" key="1">
    <citation type="submission" date="2022-12" db="EMBL/GenBank/DDBJ databases">
        <authorList>
            <person name="Alioto T."/>
            <person name="Alioto T."/>
            <person name="Gomez Garrido J."/>
        </authorList>
    </citation>
    <scope>NUCLEOTIDE SEQUENCE</scope>
</reference>
<accession>A0AA35PE50</accession>
<dbReference type="Proteomes" id="UP001178461">
    <property type="component" value="Chromosome 8"/>
</dbReference>
<dbReference type="EMBL" id="OX395133">
    <property type="protein sequence ID" value="CAI5781402.1"/>
    <property type="molecule type" value="Genomic_DNA"/>
</dbReference>
<dbReference type="AlphaFoldDB" id="A0AA35PE50"/>
<gene>
    <name evidence="1" type="ORF">PODLI_1B008754</name>
</gene>